<name>A0A1Q8CW00_9PSEU</name>
<dbReference type="EMBL" id="MSIE01000007">
    <property type="protein sequence ID" value="OLF18529.1"/>
    <property type="molecule type" value="Genomic_DNA"/>
</dbReference>
<proteinExistence type="predicted"/>
<evidence type="ECO:0000313" key="2">
    <source>
        <dbReference type="Proteomes" id="UP000185596"/>
    </source>
</evidence>
<keyword evidence="2" id="KW-1185">Reference proteome</keyword>
<evidence type="ECO:0008006" key="3">
    <source>
        <dbReference type="Google" id="ProtNLM"/>
    </source>
</evidence>
<reference evidence="1 2" key="1">
    <citation type="submission" date="2016-12" db="EMBL/GenBank/DDBJ databases">
        <title>The draft genome sequence of Actinophytocola sp. 11-183.</title>
        <authorList>
            <person name="Wang W."/>
            <person name="Yuan L."/>
        </authorList>
    </citation>
    <scope>NUCLEOTIDE SEQUENCE [LARGE SCALE GENOMIC DNA]</scope>
    <source>
        <strain evidence="1 2">11-183</strain>
    </source>
</reference>
<accession>A0A1Q8CW00</accession>
<dbReference type="RefSeq" id="WP_075124556.1">
    <property type="nucleotide sequence ID" value="NZ_MSIE01000007.1"/>
</dbReference>
<sequence>MIAAQYEIGLPADYDMGVIRRRVAERGSALDGRAGLGLKAYLVRDIADGEPVNAYAPFYLWNDPAAMAAFHWEGQGFGGIVRDFGRPVVRTWVGGRFRPGDGIGDAPSHAVRTSVPFGPDLDPQREADRVDDLARAAAAEPGTHSVAWAVDTVRWEAVVLRLLGRAPEGEDGTTYRVHHLSAPGIGDLPR</sequence>
<gene>
    <name evidence="1" type="ORF">BU204_06145</name>
</gene>
<dbReference type="Pfam" id="PF16157">
    <property type="entry name" value="DUF4865"/>
    <property type="match status" value="1"/>
</dbReference>
<evidence type="ECO:0000313" key="1">
    <source>
        <dbReference type="EMBL" id="OLF18529.1"/>
    </source>
</evidence>
<protein>
    <recommendedName>
        <fullName evidence="3">DUF4865 domain-containing protein</fullName>
    </recommendedName>
</protein>
<comment type="caution">
    <text evidence="1">The sequence shown here is derived from an EMBL/GenBank/DDBJ whole genome shotgun (WGS) entry which is preliminary data.</text>
</comment>
<dbReference type="OrthoDB" id="2065010at2"/>
<dbReference type="AlphaFoldDB" id="A0A1Q8CW00"/>
<dbReference type="STRING" id="1912961.BU204_06145"/>
<dbReference type="Proteomes" id="UP000185596">
    <property type="component" value="Unassembled WGS sequence"/>
</dbReference>
<organism evidence="1 2">
    <name type="scientific">Actinophytocola xanthii</name>
    <dbReference type="NCBI Taxonomy" id="1912961"/>
    <lineage>
        <taxon>Bacteria</taxon>
        <taxon>Bacillati</taxon>
        <taxon>Actinomycetota</taxon>
        <taxon>Actinomycetes</taxon>
        <taxon>Pseudonocardiales</taxon>
        <taxon>Pseudonocardiaceae</taxon>
    </lineage>
</organism>
<dbReference type="InterPro" id="IPR032349">
    <property type="entry name" value="DUF4865"/>
</dbReference>